<organism evidence="1 2">
    <name type="scientific">Amborella trichopoda</name>
    <dbReference type="NCBI Taxonomy" id="13333"/>
    <lineage>
        <taxon>Eukaryota</taxon>
        <taxon>Viridiplantae</taxon>
        <taxon>Streptophyta</taxon>
        <taxon>Embryophyta</taxon>
        <taxon>Tracheophyta</taxon>
        <taxon>Spermatophyta</taxon>
        <taxon>Magnoliopsida</taxon>
        <taxon>Amborellales</taxon>
        <taxon>Amborellaceae</taxon>
        <taxon>Amborella</taxon>
    </lineage>
</organism>
<name>W1P3S3_AMBTC</name>
<gene>
    <name evidence="1" type="ORF">AMTR_s00090p00047140</name>
</gene>
<dbReference type="AlphaFoldDB" id="W1P3S3"/>
<evidence type="ECO:0000313" key="1">
    <source>
        <dbReference type="EMBL" id="ERN01610.1"/>
    </source>
</evidence>
<dbReference type="SUPFAM" id="SSF51126">
    <property type="entry name" value="Pectin lyase-like"/>
    <property type="match status" value="1"/>
</dbReference>
<dbReference type="EMBL" id="KI394757">
    <property type="protein sequence ID" value="ERN01610.1"/>
    <property type="molecule type" value="Genomic_DNA"/>
</dbReference>
<dbReference type="HOGENOM" id="CLU_2018316_0_0_1"/>
<evidence type="ECO:0008006" key="3">
    <source>
        <dbReference type="Google" id="ProtNLM"/>
    </source>
</evidence>
<keyword evidence="2" id="KW-1185">Reference proteome</keyword>
<dbReference type="InterPro" id="IPR012334">
    <property type="entry name" value="Pectin_lyas_fold"/>
</dbReference>
<dbReference type="InterPro" id="IPR011050">
    <property type="entry name" value="Pectin_lyase_fold/virulence"/>
</dbReference>
<reference evidence="2" key="1">
    <citation type="journal article" date="2013" name="Science">
        <title>The Amborella genome and the evolution of flowering plants.</title>
        <authorList>
            <consortium name="Amborella Genome Project"/>
        </authorList>
    </citation>
    <scope>NUCLEOTIDE SEQUENCE [LARGE SCALE GENOMIC DNA]</scope>
</reference>
<dbReference type="Gramene" id="ERN01610">
    <property type="protein sequence ID" value="ERN01610"/>
    <property type="gene ID" value="AMTR_s00090p00047140"/>
</dbReference>
<proteinExistence type="predicted"/>
<dbReference type="STRING" id="13333.W1P3S3"/>
<protein>
    <recommendedName>
        <fullName evidence="3">Pectate lyase superfamily protein domain-containing protein</fullName>
    </recommendedName>
</protein>
<dbReference type="Proteomes" id="UP000017836">
    <property type="component" value="Unassembled WGS sequence"/>
</dbReference>
<sequence>MKADGTSDDCGTFTKAWNSATLHVLAGNYLLYPTTFGGPCKRNLIASANINKVEDGSWLRFENVEGLEINKVEDGSGLEINGGVLDGKGARYWLYKEDDGDCPVGSNVSMIGVFWSFFTLIIL</sequence>
<accession>W1P3S3</accession>
<dbReference type="Gene3D" id="2.160.20.10">
    <property type="entry name" value="Single-stranded right-handed beta-helix, Pectin lyase-like"/>
    <property type="match status" value="1"/>
</dbReference>
<evidence type="ECO:0000313" key="2">
    <source>
        <dbReference type="Proteomes" id="UP000017836"/>
    </source>
</evidence>